<dbReference type="OrthoDB" id="4410748at2"/>
<dbReference type="RefSeq" id="WP_084036409.1">
    <property type="nucleotide sequence ID" value="NZ_CP066007.1"/>
</dbReference>
<sequence>MELRYIAPSGAEYRLLDGSDGEPFIAAESLTGLVGVFEDTPVSVIGAPGGRVDFRDRVVKPMEGGFQLVVFTREQWAKARRDFSTRQPGLLVLIGERRFELPVRLSASLPAPSTVPSAGTALEVALVADGGVWLSTGKGTGTVTVTNWGDVPVWPKIVFSGAGKVTLPSGTTIPLPSVTGEHVLDLSRGGAGTAVNVVSGSRVPVDAVAEMVPVGATRTFRTEGPVRLEWKIGVFDPWI</sequence>
<reference evidence="1 2" key="1">
    <citation type="submission" date="2020-12" db="EMBL/GenBank/DDBJ databases">
        <title>FDA dAtabase for Regulatory Grade micrObial Sequences (FDA-ARGOS): Supporting development and validation of Infectious Disease Dx tests.</title>
        <authorList>
            <person name="Sproer C."/>
            <person name="Gronow S."/>
            <person name="Severitt S."/>
            <person name="Schroder I."/>
            <person name="Tallon L."/>
            <person name="Sadzewicz L."/>
            <person name="Zhao X."/>
            <person name="Boylan J."/>
            <person name="Ott S."/>
            <person name="Bowen H."/>
            <person name="Vavikolanu K."/>
            <person name="Mehta A."/>
            <person name="Aluvathingal J."/>
            <person name="Nadendla S."/>
            <person name="Lowell S."/>
            <person name="Myers T."/>
            <person name="Yan Y."/>
            <person name="Sichtig H."/>
        </authorList>
    </citation>
    <scope>NUCLEOTIDE SEQUENCE [LARGE SCALE GENOMIC DNA]</scope>
    <source>
        <strain evidence="1 2">FDAARGOS_1053</strain>
    </source>
</reference>
<name>A0A7T4EF29_9CORY</name>
<organism evidence="1 2">
    <name type="scientific">Corynebacterium glucuronolyticum</name>
    <dbReference type="NCBI Taxonomy" id="39791"/>
    <lineage>
        <taxon>Bacteria</taxon>
        <taxon>Bacillati</taxon>
        <taxon>Actinomycetota</taxon>
        <taxon>Actinomycetes</taxon>
        <taxon>Mycobacteriales</taxon>
        <taxon>Corynebacteriaceae</taxon>
        <taxon>Corynebacterium</taxon>
    </lineage>
</organism>
<protein>
    <submittedName>
        <fullName evidence="1">Uncharacterized protein</fullName>
    </submittedName>
</protein>
<dbReference type="Proteomes" id="UP000596145">
    <property type="component" value="Chromosome"/>
</dbReference>
<accession>A0A7T4EF29</accession>
<dbReference type="AlphaFoldDB" id="A0A7T4EF29"/>
<proteinExistence type="predicted"/>
<evidence type="ECO:0000313" key="2">
    <source>
        <dbReference type="Proteomes" id="UP000596145"/>
    </source>
</evidence>
<dbReference type="EMBL" id="CP066007">
    <property type="protein sequence ID" value="QQB46195.1"/>
    <property type="molecule type" value="Genomic_DNA"/>
</dbReference>
<dbReference type="GeneID" id="92759534"/>
<evidence type="ECO:0000313" key="1">
    <source>
        <dbReference type="EMBL" id="QQB46195.1"/>
    </source>
</evidence>
<gene>
    <name evidence="1" type="ORF">I6I10_12240</name>
</gene>